<keyword evidence="2" id="KW-1185">Reference proteome</keyword>
<name>A0AAD7GN37_9AGAR</name>
<dbReference type="EMBL" id="JARKIB010000655">
    <property type="protein sequence ID" value="KAJ7695524.1"/>
    <property type="molecule type" value="Genomic_DNA"/>
</dbReference>
<organism evidence="1 2">
    <name type="scientific">Mycena metata</name>
    <dbReference type="NCBI Taxonomy" id="1033252"/>
    <lineage>
        <taxon>Eukaryota</taxon>
        <taxon>Fungi</taxon>
        <taxon>Dikarya</taxon>
        <taxon>Basidiomycota</taxon>
        <taxon>Agaricomycotina</taxon>
        <taxon>Agaricomycetes</taxon>
        <taxon>Agaricomycetidae</taxon>
        <taxon>Agaricales</taxon>
        <taxon>Marasmiineae</taxon>
        <taxon>Mycenaceae</taxon>
        <taxon>Mycena</taxon>
    </lineage>
</organism>
<evidence type="ECO:0000313" key="1">
    <source>
        <dbReference type="EMBL" id="KAJ7695524.1"/>
    </source>
</evidence>
<accession>A0AAD7GN37</accession>
<proteinExistence type="predicted"/>
<gene>
    <name evidence="1" type="ORF">B0H16DRAFT_1485305</name>
</gene>
<sequence>MDTSAIGRFHSTVAILPGESMDVPAGGLSRFLRQNLRFKVFLVAISILEDRWATRTRTSITTRDLHEARVDPGLISVSKYYAARVRQNEFRHNYSRHNTPTQASWMFYLIGVLLYAVGFDGDDAPDVQGVNVFDLAVSQAEFFLKECAETVALFRVSKQALFLDYEEYDPHRTVEAIFVSRQPPRNFKRITVNDAAVLDFSTEAINSPVWTDAQRVVEATLVALSRVDGALLVETDSEGKVIGVQKESVEGLLADMVDSPPERGHQADCLQGGSGNHFCRSASPTLCADEEACGRELSEWSVRIHAAMSNVYRLPRLALDSNFYGIEEACKLVNEYALDTALRFEPGSDSRDKLDDVMERYIRPSIHLLDCALRPANTGWLRRHELTMIELIVVHDAISNIMGFLAISFTRRWRGTPSDVCREGPQTYVAFSGGCLRGLELLNELVAVYVPESAHRVTPSLIQLNLSRALMIGRAWNEVEDQTDFPSFLQMASTPSPPTTPVGIAHLIGSPAGRALATRVEEACRMIQPLEVSDQEYAEQREWAPPISVSLILRQVLRPAVFVLQQALDPSFHRTGYGRFEFPLSTTRMVQHSIRKLMELVHLISLTDPEYPSYVALWDGVAGVHLIPHEPAVSDVAMGQLEILDYMAEVYGFVGENTAQGVEMSAGLEHLKRVATCWAALLGTRGEYPEFERSGRMMRRPVNTGLSWFDVVLLANRTAPTRDSFALPSWMLELESVIHELSRATPEERLRQDTLSVEIPGWRAATTAWHPSHSMGRLLEYAIRPQVYLIQSTVDPGFTLATPFPPMKATLTQEARAAIRRVLDQLVFPPFPTRKLLHDSRPHFVALAKVARNAVQVDDILVPGASSNMFRILRVLICEVGYDGDEDGLSQADNPIPAFQLFEIAALE</sequence>
<protein>
    <submittedName>
        <fullName evidence="1">Uncharacterized protein</fullName>
    </submittedName>
</protein>
<dbReference type="AlphaFoldDB" id="A0AAD7GN37"/>
<comment type="caution">
    <text evidence="1">The sequence shown here is derived from an EMBL/GenBank/DDBJ whole genome shotgun (WGS) entry which is preliminary data.</text>
</comment>
<reference evidence="1" key="1">
    <citation type="submission" date="2023-03" db="EMBL/GenBank/DDBJ databases">
        <title>Massive genome expansion in bonnet fungi (Mycena s.s.) driven by repeated elements and novel gene families across ecological guilds.</title>
        <authorList>
            <consortium name="Lawrence Berkeley National Laboratory"/>
            <person name="Harder C.B."/>
            <person name="Miyauchi S."/>
            <person name="Viragh M."/>
            <person name="Kuo A."/>
            <person name="Thoen E."/>
            <person name="Andreopoulos B."/>
            <person name="Lu D."/>
            <person name="Skrede I."/>
            <person name="Drula E."/>
            <person name="Henrissat B."/>
            <person name="Morin E."/>
            <person name="Kohler A."/>
            <person name="Barry K."/>
            <person name="LaButti K."/>
            <person name="Morin E."/>
            <person name="Salamov A."/>
            <person name="Lipzen A."/>
            <person name="Mereny Z."/>
            <person name="Hegedus B."/>
            <person name="Baldrian P."/>
            <person name="Stursova M."/>
            <person name="Weitz H."/>
            <person name="Taylor A."/>
            <person name="Grigoriev I.V."/>
            <person name="Nagy L.G."/>
            <person name="Martin F."/>
            <person name="Kauserud H."/>
        </authorList>
    </citation>
    <scope>NUCLEOTIDE SEQUENCE</scope>
    <source>
        <strain evidence="1">CBHHK182m</strain>
    </source>
</reference>
<dbReference type="Proteomes" id="UP001215598">
    <property type="component" value="Unassembled WGS sequence"/>
</dbReference>
<evidence type="ECO:0000313" key="2">
    <source>
        <dbReference type="Proteomes" id="UP001215598"/>
    </source>
</evidence>